<keyword evidence="1" id="KW-0732">Signal</keyword>
<proteinExistence type="predicted"/>
<keyword evidence="3" id="KW-1185">Reference proteome</keyword>
<reference evidence="2 3" key="1">
    <citation type="submission" date="2023-11" db="EMBL/GenBank/DDBJ databases">
        <authorList>
            <person name="Okamura Y."/>
        </authorList>
    </citation>
    <scope>NUCLEOTIDE SEQUENCE [LARGE SCALE GENOMIC DNA]</scope>
</reference>
<feature type="signal peptide" evidence="1">
    <location>
        <begin position="1"/>
        <end position="19"/>
    </location>
</feature>
<protein>
    <submittedName>
        <fullName evidence="2">Uncharacterized protein</fullName>
    </submittedName>
</protein>
<name>A0AAV1JJP2_9NEOP</name>
<comment type="caution">
    <text evidence="2">The sequence shown here is derived from an EMBL/GenBank/DDBJ whole genome shotgun (WGS) entry which is preliminary data.</text>
</comment>
<dbReference type="EMBL" id="CAVLEF010000010">
    <property type="protein sequence ID" value="CAK1548637.1"/>
    <property type="molecule type" value="Genomic_DNA"/>
</dbReference>
<accession>A0AAV1JJP2</accession>
<feature type="chain" id="PRO_5043774141" evidence="1">
    <location>
        <begin position="20"/>
        <end position="268"/>
    </location>
</feature>
<sequence length="268" mass="28832">MLRLFLLVILVSLSDVCIGQRYCALPRVLAPAPSATYTVSPVKTSVLVPQPIVERVDLVEVARALKQAQNDPIRDFECGCFTSEIISKLIDALVVSTTERNSGNYGKGGNLLNVALGDTDLLGVSISNVECFGLHRPMPHNYQPEPCSSSCDEIKTLLNLARILEEDDKPKSNAFNPEELIMKLVNALVVTSTSQNRCNCDYRSEYPSGGRGSQASRGHRDGLVNLDLLNPNNPNNVAQLDLGKQTIAGVGIGDTTNGVVGGALKDLL</sequence>
<dbReference type="Proteomes" id="UP001497472">
    <property type="component" value="Unassembled WGS sequence"/>
</dbReference>
<dbReference type="AlphaFoldDB" id="A0AAV1JJP2"/>
<evidence type="ECO:0000313" key="3">
    <source>
        <dbReference type="Proteomes" id="UP001497472"/>
    </source>
</evidence>
<evidence type="ECO:0000313" key="2">
    <source>
        <dbReference type="EMBL" id="CAK1548637.1"/>
    </source>
</evidence>
<gene>
    <name evidence="2" type="ORF">LNINA_LOCUS8003</name>
</gene>
<evidence type="ECO:0000256" key="1">
    <source>
        <dbReference type="SAM" id="SignalP"/>
    </source>
</evidence>
<organism evidence="2 3">
    <name type="scientific">Leptosia nina</name>
    <dbReference type="NCBI Taxonomy" id="320188"/>
    <lineage>
        <taxon>Eukaryota</taxon>
        <taxon>Metazoa</taxon>
        <taxon>Ecdysozoa</taxon>
        <taxon>Arthropoda</taxon>
        <taxon>Hexapoda</taxon>
        <taxon>Insecta</taxon>
        <taxon>Pterygota</taxon>
        <taxon>Neoptera</taxon>
        <taxon>Endopterygota</taxon>
        <taxon>Lepidoptera</taxon>
        <taxon>Glossata</taxon>
        <taxon>Ditrysia</taxon>
        <taxon>Papilionoidea</taxon>
        <taxon>Pieridae</taxon>
        <taxon>Pierinae</taxon>
        <taxon>Leptosia</taxon>
    </lineage>
</organism>